<dbReference type="GeneTree" id="ENSGT01140000282516"/>
<feature type="transmembrane region" description="Helical" evidence="9">
    <location>
        <begin position="58"/>
        <end position="79"/>
    </location>
</feature>
<evidence type="ECO:0000256" key="3">
    <source>
        <dbReference type="ARBA" id="ARBA00022989"/>
    </source>
</evidence>
<reference evidence="11" key="1">
    <citation type="submission" date="2025-08" db="UniProtKB">
        <authorList>
            <consortium name="Ensembl"/>
        </authorList>
    </citation>
    <scope>IDENTIFICATION</scope>
</reference>
<feature type="transmembrane region" description="Helical" evidence="9">
    <location>
        <begin position="20"/>
        <end position="46"/>
    </location>
</feature>
<dbReference type="Gene3D" id="1.20.1070.10">
    <property type="entry name" value="Rhodopsin 7-helix transmembrane proteins"/>
    <property type="match status" value="1"/>
</dbReference>
<dbReference type="KEGG" id="pki:111836121"/>
<feature type="domain" description="G-protein coupled receptors family 1 profile" evidence="10">
    <location>
        <begin position="37"/>
        <end position="282"/>
    </location>
</feature>
<evidence type="ECO:0000256" key="5">
    <source>
        <dbReference type="ARBA" id="ARBA00023136"/>
    </source>
</evidence>
<dbReference type="AlphaFoldDB" id="A0A3B3T0B2"/>
<evidence type="ECO:0000256" key="8">
    <source>
        <dbReference type="RuleBase" id="RU000688"/>
    </source>
</evidence>
<dbReference type="PROSITE" id="PS50262">
    <property type="entry name" value="G_PROTEIN_RECEP_F1_2"/>
    <property type="match status" value="1"/>
</dbReference>
<dbReference type="OrthoDB" id="8895966at2759"/>
<keyword evidence="3 9" id="KW-1133">Transmembrane helix</keyword>
<dbReference type="InterPro" id="IPR000276">
    <property type="entry name" value="GPCR_Rhodpsn"/>
</dbReference>
<reference evidence="11" key="2">
    <citation type="submission" date="2025-09" db="UniProtKB">
        <authorList>
            <consortium name="Ensembl"/>
        </authorList>
    </citation>
    <scope>IDENTIFICATION</scope>
</reference>
<dbReference type="PRINTS" id="PR00237">
    <property type="entry name" value="GPCRRHODOPSN"/>
</dbReference>
<comment type="similarity">
    <text evidence="8">Belongs to the G-protein coupled receptor 1 family.</text>
</comment>
<keyword evidence="12" id="KW-1185">Reference proteome</keyword>
<evidence type="ECO:0000256" key="6">
    <source>
        <dbReference type="ARBA" id="ARBA00023170"/>
    </source>
</evidence>
<comment type="subcellular location">
    <subcellularLocation>
        <location evidence="1">Membrane</location>
        <topology evidence="1">Multi-pass membrane protein</topology>
    </subcellularLocation>
</comment>
<feature type="transmembrane region" description="Helical" evidence="9">
    <location>
        <begin position="224"/>
        <end position="249"/>
    </location>
</feature>
<organism evidence="11 12">
    <name type="scientific">Paramormyrops kingsleyae</name>
    <dbReference type="NCBI Taxonomy" id="1676925"/>
    <lineage>
        <taxon>Eukaryota</taxon>
        <taxon>Metazoa</taxon>
        <taxon>Chordata</taxon>
        <taxon>Craniata</taxon>
        <taxon>Vertebrata</taxon>
        <taxon>Euteleostomi</taxon>
        <taxon>Actinopterygii</taxon>
        <taxon>Neopterygii</taxon>
        <taxon>Teleostei</taxon>
        <taxon>Osteoglossocephala</taxon>
        <taxon>Osteoglossomorpha</taxon>
        <taxon>Osteoglossiformes</taxon>
        <taxon>Mormyridae</taxon>
        <taxon>Paramormyrops</taxon>
    </lineage>
</organism>
<feature type="transmembrane region" description="Helical" evidence="9">
    <location>
        <begin position="182"/>
        <end position="203"/>
    </location>
</feature>
<dbReference type="PANTHER" id="PTHR46048">
    <property type="entry name" value="HYDROXYCARBOXYLIC ACID RECEPTOR 2"/>
    <property type="match status" value="1"/>
</dbReference>
<proteinExistence type="inferred from homology"/>
<protein>
    <submittedName>
        <fullName evidence="11">G protein-coupled receptor 31</fullName>
    </submittedName>
</protein>
<dbReference type="SUPFAM" id="SSF81321">
    <property type="entry name" value="Family A G protein-coupled receptor-like"/>
    <property type="match status" value="1"/>
</dbReference>
<dbReference type="GO" id="GO:0016020">
    <property type="term" value="C:membrane"/>
    <property type="evidence" value="ECO:0007669"/>
    <property type="project" value="UniProtKB-SubCell"/>
</dbReference>
<evidence type="ECO:0000256" key="4">
    <source>
        <dbReference type="ARBA" id="ARBA00023040"/>
    </source>
</evidence>
<dbReference type="InterPro" id="IPR051893">
    <property type="entry name" value="HCARs"/>
</dbReference>
<dbReference type="RefSeq" id="XP_023652885.1">
    <property type="nucleotide sequence ID" value="XM_023797117.2"/>
</dbReference>
<feature type="transmembrane region" description="Helical" evidence="9">
    <location>
        <begin position="142"/>
        <end position="162"/>
    </location>
</feature>
<keyword evidence="4 8" id="KW-0297">G-protein coupled receptor</keyword>
<evidence type="ECO:0000259" key="10">
    <source>
        <dbReference type="PROSITE" id="PS50262"/>
    </source>
</evidence>
<evidence type="ECO:0000313" key="11">
    <source>
        <dbReference type="Ensembl" id="ENSPKIP00000035938.1"/>
    </source>
</evidence>
<dbReference type="PRINTS" id="PR01157">
    <property type="entry name" value="P2YPURNOCPTR"/>
</dbReference>
<dbReference type="Pfam" id="PF00001">
    <property type="entry name" value="7tm_1"/>
    <property type="match status" value="1"/>
</dbReference>
<dbReference type="Proteomes" id="UP000261540">
    <property type="component" value="Unplaced"/>
</dbReference>
<keyword evidence="5 9" id="KW-0472">Membrane</keyword>
<dbReference type="GO" id="GO:0004930">
    <property type="term" value="F:G protein-coupled receptor activity"/>
    <property type="evidence" value="ECO:0007669"/>
    <property type="project" value="UniProtKB-KW"/>
</dbReference>
<dbReference type="InterPro" id="IPR017452">
    <property type="entry name" value="GPCR_Rhodpsn_7TM"/>
</dbReference>
<dbReference type="GeneID" id="111836121"/>
<dbReference type="PROSITE" id="PS00237">
    <property type="entry name" value="G_PROTEIN_RECEP_F1_1"/>
    <property type="match status" value="1"/>
</dbReference>
<dbReference type="Ensembl" id="ENSPKIT00000016878.1">
    <property type="protein sequence ID" value="ENSPKIP00000035938.1"/>
    <property type="gene ID" value="ENSPKIG00000014697.1"/>
</dbReference>
<evidence type="ECO:0000256" key="9">
    <source>
        <dbReference type="SAM" id="Phobius"/>
    </source>
</evidence>
<feature type="transmembrane region" description="Helical" evidence="9">
    <location>
        <begin position="99"/>
        <end position="122"/>
    </location>
</feature>
<dbReference type="PANTHER" id="PTHR46048:SF11">
    <property type="entry name" value="12-(S)-HYDROXY-5,8,10,14-EICOSATETRAENOIC ACID RECEPTOR"/>
    <property type="match status" value="1"/>
</dbReference>
<evidence type="ECO:0000313" key="12">
    <source>
        <dbReference type="Proteomes" id="UP000261540"/>
    </source>
</evidence>
<evidence type="ECO:0000256" key="1">
    <source>
        <dbReference type="ARBA" id="ARBA00004141"/>
    </source>
</evidence>
<keyword evidence="6 8" id="KW-0675">Receptor</keyword>
<accession>A0A3B3T0B2</accession>
<name>A0A3B3T0B2_9TELE</name>
<keyword evidence="7 8" id="KW-0807">Transducer</keyword>
<dbReference type="STRING" id="1676925.ENSPKIP00000035938"/>
<evidence type="ECO:0000256" key="2">
    <source>
        <dbReference type="ARBA" id="ARBA00022692"/>
    </source>
</evidence>
<sequence length="311" mass="36211">MEETYNFTEYNCITNNKPLYVGYSVVLIVELILALPLNISVLYMFIFKLRFWKAKSNMVFLFNLMLADFVLLICLPVKIYHFQQGERCSKNDTECKVMLFMLFLNRAASIAFLTVICIDRYISVVHPRKRNILQVLKQSPKISFLIWFLLLPLTVPTMLRTFECGATYSPDKDDKIDELREIIFFTQIFIPFFILVFCTACIVKRLQRKSVGDRGKLRRAVFAVTSVVVVFSICFLPRAASRIAVLIIWHQDHSITQEIAAQVYDGIMCFSHIDCLLDPLIYCFCSSKFKNTYLSTIFPYFQKKVKDSEES</sequence>
<evidence type="ECO:0000256" key="7">
    <source>
        <dbReference type="ARBA" id="ARBA00023224"/>
    </source>
</evidence>
<dbReference type="CTD" id="2853"/>
<keyword evidence="2 8" id="KW-0812">Transmembrane</keyword>